<organism evidence="2 3">
    <name type="scientific">Streptomyces coerulescens</name>
    <dbReference type="NCBI Taxonomy" id="29304"/>
    <lineage>
        <taxon>Bacteria</taxon>
        <taxon>Bacillati</taxon>
        <taxon>Actinomycetota</taxon>
        <taxon>Actinomycetes</taxon>
        <taxon>Kitasatosporales</taxon>
        <taxon>Streptomycetaceae</taxon>
        <taxon>Streptomyces</taxon>
    </lineage>
</organism>
<keyword evidence="1" id="KW-0732">Signal</keyword>
<proteinExistence type="predicted"/>
<feature type="chain" id="PRO_5046713734" evidence="1">
    <location>
        <begin position="28"/>
        <end position="201"/>
    </location>
</feature>
<dbReference type="Pfam" id="PF03752">
    <property type="entry name" value="ALF"/>
    <property type="match status" value="3"/>
</dbReference>
<sequence>MRPARAALTLVATALAPALLLATPAFAAGAASAPATTVAAAAATAAATGVDDMSDDDVRVAIMRIIGDPDTGRAVYAAAQKAMDGTIEDQRYFLETGRWTAQAEDDRVAILRILGSADPKTDKAVIREANEALDADTPEALRAFLETGYRLAVAEDDRVRVARILADPTISDALRAAAETVIDGTPEELRYFIEVGQYEVD</sequence>
<feature type="signal peptide" evidence="1">
    <location>
        <begin position="1"/>
        <end position="27"/>
    </location>
</feature>
<dbReference type="InterPro" id="IPR005506">
    <property type="entry name" value="DUF312_ALF"/>
</dbReference>
<dbReference type="Proteomes" id="UP001596263">
    <property type="component" value="Unassembled WGS sequence"/>
</dbReference>
<evidence type="ECO:0000256" key="1">
    <source>
        <dbReference type="SAM" id="SignalP"/>
    </source>
</evidence>
<reference evidence="3" key="1">
    <citation type="journal article" date="2019" name="Int. J. Syst. Evol. Microbiol.">
        <title>The Global Catalogue of Microorganisms (GCM) 10K type strain sequencing project: providing services to taxonomists for standard genome sequencing and annotation.</title>
        <authorList>
            <consortium name="The Broad Institute Genomics Platform"/>
            <consortium name="The Broad Institute Genome Sequencing Center for Infectious Disease"/>
            <person name="Wu L."/>
            <person name="Ma J."/>
        </authorList>
    </citation>
    <scope>NUCLEOTIDE SEQUENCE [LARGE SCALE GENOMIC DNA]</scope>
    <source>
        <strain evidence="3">KCTC 42586</strain>
    </source>
</reference>
<keyword evidence="3" id="KW-1185">Reference proteome</keyword>
<protein>
    <submittedName>
        <fullName evidence="2">ALF repeat-containing protein</fullName>
    </submittedName>
</protein>
<evidence type="ECO:0000313" key="2">
    <source>
        <dbReference type="EMBL" id="MFC5215410.1"/>
    </source>
</evidence>
<name>A0ABW0CKU7_STRCD</name>
<dbReference type="RefSeq" id="WP_380853315.1">
    <property type="nucleotide sequence ID" value="NZ_JBHSKM010000008.1"/>
</dbReference>
<gene>
    <name evidence="2" type="ORF">ACFPQ9_16335</name>
</gene>
<evidence type="ECO:0000313" key="3">
    <source>
        <dbReference type="Proteomes" id="UP001596263"/>
    </source>
</evidence>
<comment type="caution">
    <text evidence="2">The sequence shown here is derived from an EMBL/GenBank/DDBJ whole genome shotgun (WGS) entry which is preliminary data.</text>
</comment>
<dbReference type="EMBL" id="JBHSKM010000008">
    <property type="protein sequence ID" value="MFC5215410.1"/>
    <property type="molecule type" value="Genomic_DNA"/>
</dbReference>
<accession>A0ABW0CKU7</accession>